<dbReference type="EMBL" id="LCFS01000008">
    <property type="protein sequence ID" value="KKT00593.1"/>
    <property type="molecule type" value="Genomic_DNA"/>
</dbReference>
<dbReference type="EC" id="2.1.2.9" evidence="2 5"/>
<evidence type="ECO:0000259" key="6">
    <source>
        <dbReference type="Pfam" id="PF00551"/>
    </source>
</evidence>
<evidence type="ECO:0000256" key="3">
    <source>
        <dbReference type="ARBA" id="ARBA00022679"/>
    </source>
</evidence>
<evidence type="ECO:0000256" key="2">
    <source>
        <dbReference type="ARBA" id="ARBA00012261"/>
    </source>
</evidence>
<dbReference type="SUPFAM" id="SSF53328">
    <property type="entry name" value="Formyltransferase"/>
    <property type="match status" value="1"/>
</dbReference>
<dbReference type="SUPFAM" id="SSF50486">
    <property type="entry name" value="FMT C-terminal domain-like"/>
    <property type="match status" value="1"/>
</dbReference>
<dbReference type="InterPro" id="IPR005793">
    <property type="entry name" value="Formyl_trans_C"/>
</dbReference>
<dbReference type="GO" id="GO:0004479">
    <property type="term" value="F:methionyl-tRNA formyltransferase activity"/>
    <property type="evidence" value="ECO:0007669"/>
    <property type="project" value="UniProtKB-UniRule"/>
</dbReference>
<name>A0A0G1DSN9_9BACT</name>
<dbReference type="PANTHER" id="PTHR11138">
    <property type="entry name" value="METHIONYL-TRNA FORMYLTRANSFERASE"/>
    <property type="match status" value="1"/>
</dbReference>
<dbReference type="STRING" id="1618738.UV76_C0008G0004"/>
<dbReference type="Pfam" id="PF00551">
    <property type="entry name" value="Formyl_trans_N"/>
    <property type="match status" value="1"/>
</dbReference>
<feature type="domain" description="Formyl transferase N-terminal" evidence="6">
    <location>
        <begin position="6"/>
        <end position="203"/>
    </location>
</feature>
<dbReference type="InterPro" id="IPR041711">
    <property type="entry name" value="Met-tRNA-FMT_N"/>
</dbReference>
<evidence type="ECO:0000256" key="5">
    <source>
        <dbReference type="HAMAP-Rule" id="MF_00182"/>
    </source>
</evidence>
<dbReference type="HAMAP" id="MF_00182">
    <property type="entry name" value="Formyl_trans"/>
    <property type="match status" value="1"/>
</dbReference>
<dbReference type="InterPro" id="IPR005794">
    <property type="entry name" value="Fmt"/>
</dbReference>
<evidence type="ECO:0000313" key="8">
    <source>
        <dbReference type="EMBL" id="KKT00593.1"/>
    </source>
</evidence>
<dbReference type="PANTHER" id="PTHR11138:SF5">
    <property type="entry name" value="METHIONYL-TRNA FORMYLTRANSFERASE, MITOCHONDRIAL"/>
    <property type="match status" value="1"/>
</dbReference>
<organism evidence="8 9">
    <name type="scientific">Candidatus Nomurabacteria bacterium GW2011_GWA2_43_15</name>
    <dbReference type="NCBI Taxonomy" id="1618738"/>
    <lineage>
        <taxon>Bacteria</taxon>
        <taxon>Candidatus Nomuraibacteriota</taxon>
    </lineage>
</organism>
<dbReference type="PATRIC" id="fig|1618738.3.peg.439"/>
<feature type="binding site" evidence="5">
    <location>
        <begin position="133"/>
        <end position="136"/>
    </location>
    <ligand>
        <name>(6S)-5,6,7,8-tetrahydrofolate</name>
        <dbReference type="ChEBI" id="CHEBI:57453"/>
    </ligand>
</feature>
<evidence type="ECO:0000313" key="9">
    <source>
        <dbReference type="Proteomes" id="UP000034646"/>
    </source>
</evidence>
<evidence type="ECO:0000256" key="1">
    <source>
        <dbReference type="ARBA" id="ARBA00010699"/>
    </source>
</evidence>
<dbReference type="Pfam" id="PF02911">
    <property type="entry name" value="Formyl_trans_C"/>
    <property type="match status" value="1"/>
</dbReference>
<dbReference type="CDD" id="cd08646">
    <property type="entry name" value="FMT_core_Met-tRNA-FMT_N"/>
    <property type="match status" value="1"/>
</dbReference>
<comment type="catalytic activity">
    <reaction evidence="5">
        <text>L-methionyl-tRNA(fMet) + (6R)-10-formyltetrahydrofolate = N-formyl-L-methionyl-tRNA(fMet) + (6S)-5,6,7,8-tetrahydrofolate + H(+)</text>
        <dbReference type="Rhea" id="RHEA:24380"/>
        <dbReference type="Rhea" id="RHEA-COMP:9952"/>
        <dbReference type="Rhea" id="RHEA-COMP:9953"/>
        <dbReference type="ChEBI" id="CHEBI:15378"/>
        <dbReference type="ChEBI" id="CHEBI:57453"/>
        <dbReference type="ChEBI" id="CHEBI:78530"/>
        <dbReference type="ChEBI" id="CHEBI:78844"/>
        <dbReference type="ChEBI" id="CHEBI:195366"/>
        <dbReference type="EC" id="2.1.2.9"/>
    </reaction>
</comment>
<dbReference type="NCBIfam" id="TIGR00460">
    <property type="entry name" value="fmt"/>
    <property type="match status" value="1"/>
</dbReference>
<comment type="caution">
    <text evidence="8">The sequence shown here is derived from an EMBL/GenBank/DDBJ whole genome shotgun (WGS) entry which is preliminary data.</text>
</comment>
<accession>A0A0G1DSN9</accession>
<dbReference type="Gene3D" id="3.40.50.12230">
    <property type="match status" value="1"/>
</dbReference>
<protein>
    <recommendedName>
        <fullName evidence="2 5">Methionyl-tRNA formyltransferase</fullName>
        <ecNumber evidence="2 5">2.1.2.9</ecNumber>
    </recommendedName>
</protein>
<evidence type="ECO:0000256" key="4">
    <source>
        <dbReference type="ARBA" id="ARBA00022917"/>
    </source>
</evidence>
<dbReference type="InterPro" id="IPR036477">
    <property type="entry name" value="Formyl_transf_N_sf"/>
</dbReference>
<sequence>MSKLNFVFFGTPEVASETLEILKRSGFTPSLIVTSPDKPQGRKMLVTPPPVKVWAEENGIPYIQPETLGKLEIVLRTSAQAGEPSKAIRQQANTRGEQNNFQFDLFVIVAYGKILPESILNMPKLGSINIHYSLLPKYRGASPVESAILNGETETGVTIQKMAYKMDSGPILAQEKVEIFSNEKAPDLRGRLIKIGGELLVKILKTPSVSGHFPFAGGEEQDESQATFCKKIKKEDGLIDLDDDPVKNYNKFRAYAEWPRTFFFRNGKRIIITDAILDNGQFVLKKVIPEGKREINWEKLIK</sequence>
<keyword evidence="3 5" id="KW-0808">Transferase</keyword>
<proteinExistence type="inferred from homology"/>
<keyword evidence="4 5" id="KW-0648">Protein biosynthesis</keyword>
<dbReference type="InterPro" id="IPR002376">
    <property type="entry name" value="Formyl_transf_N"/>
</dbReference>
<feature type="domain" description="Formyl transferase C-terminal" evidence="7">
    <location>
        <begin position="231"/>
        <end position="280"/>
    </location>
</feature>
<gene>
    <name evidence="5" type="primary">fmt</name>
    <name evidence="8" type="ORF">UV76_C0008G0004</name>
</gene>
<dbReference type="Proteomes" id="UP000034646">
    <property type="component" value="Unassembled WGS sequence"/>
</dbReference>
<dbReference type="GO" id="GO:0005829">
    <property type="term" value="C:cytosol"/>
    <property type="evidence" value="ECO:0007669"/>
    <property type="project" value="TreeGrafter"/>
</dbReference>
<comment type="similarity">
    <text evidence="1 5">Belongs to the Fmt family.</text>
</comment>
<comment type="function">
    <text evidence="5">Attaches a formyl group to the free amino group of methionyl-tRNA(fMet). The formyl group appears to play a dual role in the initiator identity of N-formylmethionyl-tRNA by promoting its recognition by IF2 and preventing the misappropriation of this tRNA by the elongation apparatus.</text>
</comment>
<dbReference type="AlphaFoldDB" id="A0A0G1DSN9"/>
<dbReference type="InterPro" id="IPR011034">
    <property type="entry name" value="Formyl_transferase-like_C_sf"/>
</dbReference>
<reference evidence="8 9" key="1">
    <citation type="journal article" date="2015" name="Nature">
        <title>rRNA introns, odd ribosomes, and small enigmatic genomes across a large radiation of phyla.</title>
        <authorList>
            <person name="Brown C.T."/>
            <person name="Hug L.A."/>
            <person name="Thomas B.C."/>
            <person name="Sharon I."/>
            <person name="Castelle C.J."/>
            <person name="Singh A."/>
            <person name="Wilkins M.J."/>
            <person name="Williams K.H."/>
            <person name="Banfield J.F."/>
        </authorList>
    </citation>
    <scope>NUCLEOTIDE SEQUENCE [LARGE SCALE GENOMIC DNA]</scope>
</reference>
<evidence type="ECO:0000259" key="7">
    <source>
        <dbReference type="Pfam" id="PF02911"/>
    </source>
</evidence>